<keyword evidence="2" id="KW-1185">Reference proteome</keyword>
<reference evidence="1" key="2">
    <citation type="submission" date="2020-12" db="EMBL/GenBank/DDBJ databases">
        <authorList>
            <person name="Kanost M."/>
        </authorList>
    </citation>
    <scope>NUCLEOTIDE SEQUENCE</scope>
</reference>
<reference evidence="1" key="1">
    <citation type="journal article" date="2016" name="Insect Biochem. Mol. Biol.">
        <title>Multifaceted biological insights from a draft genome sequence of the tobacco hornworm moth, Manduca sexta.</title>
        <authorList>
            <person name="Kanost M.R."/>
            <person name="Arrese E.L."/>
            <person name="Cao X."/>
            <person name="Chen Y.R."/>
            <person name="Chellapilla S."/>
            <person name="Goldsmith M.R."/>
            <person name="Grosse-Wilde E."/>
            <person name="Heckel D.G."/>
            <person name="Herndon N."/>
            <person name="Jiang H."/>
            <person name="Papanicolaou A."/>
            <person name="Qu J."/>
            <person name="Soulages J.L."/>
            <person name="Vogel H."/>
            <person name="Walters J."/>
            <person name="Waterhouse R.M."/>
            <person name="Ahn S.J."/>
            <person name="Almeida F.C."/>
            <person name="An C."/>
            <person name="Aqrawi P."/>
            <person name="Bretschneider A."/>
            <person name="Bryant W.B."/>
            <person name="Bucks S."/>
            <person name="Chao H."/>
            <person name="Chevignon G."/>
            <person name="Christen J.M."/>
            <person name="Clarke D.F."/>
            <person name="Dittmer N.T."/>
            <person name="Ferguson L.C.F."/>
            <person name="Garavelou S."/>
            <person name="Gordon K.H.J."/>
            <person name="Gunaratna R.T."/>
            <person name="Han Y."/>
            <person name="Hauser F."/>
            <person name="He Y."/>
            <person name="Heidel-Fischer H."/>
            <person name="Hirsh A."/>
            <person name="Hu Y."/>
            <person name="Jiang H."/>
            <person name="Kalra D."/>
            <person name="Klinner C."/>
            <person name="Konig C."/>
            <person name="Kovar C."/>
            <person name="Kroll A.R."/>
            <person name="Kuwar S.S."/>
            <person name="Lee S.L."/>
            <person name="Lehman R."/>
            <person name="Li K."/>
            <person name="Li Z."/>
            <person name="Liang H."/>
            <person name="Lovelace S."/>
            <person name="Lu Z."/>
            <person name="Mansfield J.H."/>
            <person name="McCulloch K.J."/>
            <person name="Mathew T."/>
            <person name="Morton B."/>
            <person name="Muzny D.M."/>
            <person name="Neunemann D."/>
            <person name="Ongeri F."/>
            <person name="Pauchet Y."/>
            <person name="Pu L.L."/>
            <person name="Pyrousis I."/>
            <person name="Rao X.J."/>
            <person name="Redding A."/>
            <person name="Roesel C."/>
            <person name="Sanchez-Gracia A."/>
            <person name="Schaack S."/>
            <person name="Shukla A."/>
            <person name="Tetreau G."/>
            <person name="Wang Y."/>
            <person name="Xiong G.H."/>
            <person name="Traut W."/>
            <person name="Walsh T.K."/>
            <person name="Worley K.C."/>
            <person name="Wu D."/>
            <person name="Wu W."/>
            <person name="Wu Y.Q."/>
            <person name="Zhang X."/>
            <person name="Zou Z."/>
            <person name="Zucker H."/>
            <person name="Briscoe A.D."/>
            <person name="Burmester T."/>
            <person name="Clem R.J."/>
            <person name="Feyereisen R."/>
            <person name="Grimmelikhuijzen C.J.P."/>
            <person name="Hamodrakas S.J."/>
            <person name="Hansson B.S."/>
            <person name="Huguet E."/>
            <person name="Jermiin L.S."/>
            <person name="Lan Q."/>
            <person name="Lehman H.K."/>
            <person name="Lorenzen M."/>
            <person name="Merzendorfer H."/>
            <person name="Michalopoulos I."/>
            <person name="Morton D.B."/>
            <person name="Muthukrishnan S."/>
            <person name="Oakeshott J.G."/>
            <person name="Palmer W."/>
            <person name="Park Y."/>
            <person name="Passarelli A.L."/>
            <person name="Rozas J."/>
            <person name="Schwartz L.M."/>
            <person name="Smith W."/>
            <person name="Southgate A."/>
            <person name="Vilcinskas A."/>
            <person name="Vogt R."/>
            <person name="Wang P."/>
            <person name="Werren J."/>
            <person name="Yu X.Q."/>
            <person name="Zhou J.J."/>
            <person name="Brown S.J."/>
            <person name="Scherer S.E."/>
            <person name="Richards S."/>
            <person name="Blissard G.W."/>
        </authorList>
    </citation>
    <scope>NUCLEOTIDE SEQUENCE</scope>
</reference>
<dbReference type="CDD" id="cd05233">
    <property type="entry name" value="SDR_c"/>
    <property type="match status" value="1"/>
</dbReference>
<dbReference type="Gene3D" id="3.40.50.720">
    <property type="entry name" value="NAD(P)-binding Rossmann-like Domain"/>
    <property type="match status" value="1"/>
</dbReference>
<dbReference type="AlphaFoldDB" id="A0A921YZW5"/>
<dbReference type="SUPFAM" id="SSF51735">
    <property type="entry name" value="NAD(P)-binding Rossmann-fold domains"/>
    <property type="match status" value="1"/>
</dbReference>
<dbReference type="Pfam" id="PF13561">
    <property type="entry name" value="adh_short_C2"/>
    <property type="match status" value="1"/>
</dbReference>
<evidence type="ECO:0000313" key="1">
    <source>
        <dbReference type="EMBL" id="KAG6448421.1"/>
    </source>
</evidence>
<gene>
    <name evidence="1" type="ORF">O3G_MSEX005502</name>
</gene>
<comment type="caution">
    <text evidence="1">The sequence shown here is derived from an EMBL/GenBank/DDBJ whole genome shotgun (WGS) entry which is preliminary data.</text>
</comment>
<accession>A0A921YZW5</accession>
<name>A0A921YZW5_MANSE</name>
<dbReference type="PANTHER" id="PTHR43975:SF2">
    <property type="entry name" value="EG:BACR7A4.14 PROTEIN-RELATED"/>
    <property type="match status" value="1"/>
</dbReference>
<evidence type="ECO:0000313" key="2">
    <source>
        <dbReference type="Proteomes" id="UP000791440"/>
    </source>
</evidence>
<sequence length="240" mass="25877">MSFAHKVVLITGGGAGIGAATALAFAKEGAKVVIVDRNKSKVDYNGNVLELRNDISHENQAVTVMQRTVEKFGKLDILVNNAAVLNQARLLQDNFLQAYDEVMATNLRAAIHLTRLAAPHLIKTKGNIINISSIGGIMILSEPAFIPYYISKAGLNHFTKAAALELAPYGVRVNAISPGIVNTHMLDIGGYSKPKLEAMTALKRILEPEEIADLIMFLASDKAKSVTGSNYVTDNGMLFK</sequence>
<proteinExistence type="predicted"/>
<protein>
    <submittedName>
        <fullName evidence="1">Uncharacterized protein</fullName>
    </submittedName>
</protein>
<dbReference type="Proteomes" id="UP000791440">
    <property type="component" value="Unassembled WGS sequence"/>
</dbReference>
<dbReference type="EMBL" id="JH668357">
    <property type="protein sequence ID" value="KAG6448421.1"/>
    <property type="molecule type" value="Genomic_DNA"/>
</dbReference>
<dbReference type="PANTHER" id="PTHR43975">
    <property type="entry name" value="ZGC:101858"/>
    <property type="match status" value="1"/>
</dbReference>
<dbReference type="InterPro" id="IPR036291">
    <property type="entry name" value="NAD(P)-bd_dom_sf"/>
</dbReference>
<dbReference type="InterPro" id="IPR002347">
    <property type="entry name" value="SDR_fam"/>
</dbReference>
<dbReference type="PRINTS" id="PR00081">
    <property type="entry name" value="GDHRDH"/>
</dbReference>
<dbReference type="PRINTS" id="PR00080">
    <property type="entry name" value="SDRFAMILY"/>
</dbReference>
<dbReference type="FunFam" id="3.40.50.720:FF:000084">
    <property type="entry name" value="Short-chain dehydrogenase reductase"/>
    <property type="match status" value="1"/>
</dbReference>
<organism evidence="1 2">
    <name type="scientific">Manduca sexta</name>
    <name type="common">Tobacco hawkmoth</name>
    <name type="synonym">Tobacco hornworm</name>
    <dbReference type="NCBI Taxonomy" id="7130"/>
    <lineage>
        <taxon>Eukaryota</taxon>
        <taxon>Metazoa</taxon>
        <taxon>Ecdysozoa</taxon>
        <taxon>Arthropoda</taxon>
        <taxon>Hexapoda</taxon>
        <taxon>Insecta</taxon>
        <taxon>Pterygota</taxon>
        <taxon>Neoptera</taxon>
        <taxon>Endopterygota</taxon>
        <taxon>Lepidoptera</taxon>
        <taxon>Glossata</taxon>
        <taxon>Ditrysia</taxon>
        <taxon>Bombycoidea</taxon>
        <taxon>Sphingidae</taxon>
        <taxon>Sphinginae</taxon>
        <taxon>Sphingini</taxon>
        <taxon>Manduca</taxon>
    </lineage>
</organism>